<dbReference type="AlphaFoldDB" id="A0A1W1V7F4"/>
<dbReference type="Proteomes" id="UP000192569">
    <property type="component" value="Chromosome I"/>
</dbReference>
<evidence type="ECO:0000259" key="7">
    <source>
        <dbReference type="Pfam" id="PF03711"/>
    </source>
</evidence>
<keyword evidence="4" id="KW-0663">Pyridoxal phosphate</keyword>
<dbReference type="STRING" id="698762.SAMN00808754_0124"/>
<gene>
    <name evidence="8" type="ORF">SAMN00808754_0124</name>
</gene>
<evidence type="ECO:0000259" key="6">
    <source>
        <dbReference type="Pfam" id="PF01276"/>
    </source>
</evidence>
<dbReference type="SUPFAM" id="SSF55904">
    <property type="entry name" value="Ornithine decarboxylase C-terminal domain"/>
    <property type="match status" value="1"/>
</dbReference>
<dbReference type="InterPro" id="IPR015421">
    <property type="entry name" value="PyrdxlP-dep_Trfase_major"/>
</dbReference>
<feature type="domain" description="Orn/Lys/Arg decarboxylase C-terminal" evidence="7">
    <location>
        <begin position="420"/>
        <end position="471"/>
    </location>
</feature>
<name>A0A1W1V7F4_9FIRM</name>
<dbReference type="Pfam" id="PF01276">
    <property type="entry name" value="OKR_DC_1"/>
    <property type="match status" value="1"/>
</dbReference>
<comment type="cofactor">
    <cofactor evidence="1">
        <name>pyridoxal 5'-phosphate</name>
        <dbReference type="ChEBI" id="CHEBI:597326"/>
    </cofactor>
</comment>
<dbReference type="InterPro" id="IPR015424">
    <property type="entry name" value="PyrdxlP-dep_Trfase"/>
</dbReference>
<dbReference type="EMBL" id="LT838272">
    <property type="protein sequence ID" value="SMB89288.1"/>
    <property type="molecule type" value="Genomic_DNA"/>
</dbReference>
<dbReference type="Pfam" id="PF03711">
    <property type="entry name" value="OKR_DC_1_C"/>
    <property type="match status" value="1"/>
</dbReference>
<evidence type="ECO:0000313" key="9">
    <source>
        <dbReference type="Proteomes" id="UP000192569"/>
    </source>
</evidence>
<dbReference type="PANTHER" id="PTHR43277:SF4">
    <property type="entry name" value="ARGININE DECARBOXYLASE"/>
    <property type="match status" value="1"/>
</dbReference>
<evidence type="ECO:0000256" key="4">
    <source>
        <dbReference type="ARBA" id="ARBA00022898"/>
    </source>
</evidence>
<dbReference type="PANTHER" id="PTHR43277">
    <property type="entry name" value="ARGININE DECARBOXYLASE"/>
    <property type="match status" value="1"/>
</dbReference>
<evidence type="ECO:0000256" key="5">
    <source>
        <dbReference type="ARBA" id="ARBA00023239"/>
    </source>
</evidence>
<sequence>MEWIRERCYNRVEIEGKRGEDPIKTPLWEAVKAYVHRGMFSWHTPGHKGGSSAGADFRAYLGRTVFQVDLTELPELDNLYYPEGVIKEAQERAAAFFGAGHTFFLVNGATSGIISVFLATCRPGDKVLLPRYAHRSVWAGLILSGSYPVYLRGRWLSSLGLPLGVAPEEVEEALVHHKEAKLLVVVHPTYEGLVPPTQRLVELAHQHKVQVLVDAAHGSHFGLDERLPPSPLKLGADYVVQGTHKTLGAFTQAAMLHLRPGLDVASVAEALRLVQTSSPSYLLLTSLDVARYEAEIQGSKLWSQAVDRALRLRQNLRSLGLPCLDEGEVVGEATAGLDVTRLVIPTVPLGLSGREVAIALRRLGHEMELAAARYVVGILTPADGEKSIQALIRALSQLKRETVRYKSRPEGEPLIWEGILPPLAMSPREAFLARRRLVPVREAQGKIAAELVAPCPPGLVLVAPGEVLTPEIIARLTLIWGENSFIQVVDV</sequence>
<dbReference type="InterPro" id="IPR008286">
    <property type="entry name" value="Prn/Lys/Arg_de-COase_C"/>
</dbReference>
<protein>
    <submittedName>
        <fullName evidence="8">Arginine decarboxylase</fullName>
    </submittedName>
</protein>
<dbReference type="InterPro" id="IPR052357">
    <property type="entry name" value="Orn_Lys_Arg_decarboxylase-I"/>
</dbReference>
<organism evidence="8 9">
    <name type="scientific">Thermanaeromonas toyohensis ToBE</name>
    <dbReference type="NCBI Taxonomy" id="698762"/>
    <lineage>
        <taxon>Bacteria</taxon>
        <taxon>Bacillati</taxon>
        <taxon>Bacillota</taxon>
        <taxon>Clostridia</taxon>
        <taxon>Neomoorellales</taxon>
        <taxon>Neomoorellaceae</taxon>
        <taxon>Thermanaeromonas</taxon>
    </lineage>
</organism>
<dbReference type="Gene3D" id="3.40.640.10">
    <property type="entry name" value="Type I PLP-dependent aspartate aminotransferase-like (Major domain)"/>
    <property type="match status" value="1"/>
</dbReference>
<dbReference type="RefSeq" id="WP_084663034.1">
    <property type="nucleotide sequence ID" value="NZ_LT838272.1"/>
</dbReference>
<keyword evidence="5" id="KW-0456">Lyase</keyword>
<dbReference type="Gene3D" id="3.90.100.10">
    <property type="entry name" value="Orn/Lys/Arg decarboxylase, C-terminal domain"/>
    <property type="match status" value="1"/>
</dbReference>
<accession>A0A1W1V7F4</accession>
<dbReference type="InterPro" id="IPR036633">
    <property type="entry name" value="Prn/Lys/Arg_de-COase_C_sf"/>
</dbReference>
<proteinExistence type="inferred from homology"/>
<dbReference type="InterPro" id="IPR000310">
    <property type="entry name" value="Orn/Lys/Arg_deCO2ase_major_dom"/>
</dbReference>
<evidence type="ECO:0000313" key="8">
    <source>
        <dbReference type="EMBL" id="SMB89288.1"/>
    </source>
</evidence>
<reference evidence="8 9" key="1">
    <citation type="submission" date="2017-04" db="EMBL/GenBank/DDBJ databases">
        <authorList>
            <person name="Afonso C.L."/>
            <person name="Miller P.J."/>
            <person name="Scott M.A."/>
            <person name="Spackman E."/>
            <person name="Goraichik I."/>
            <person name="Dimitrov K.M."/>
            <person name="Suarez D.L."/>
            <person name="Swayne D.E."/>
        </authorList>
    </citation>
    <scope>NUCLEOTIDE SEQUENCE [LARGE SCALE GENOMIC DNA]</scope>
    <source>
        <strain evidence="8 9">ToBE</strain>
    </source>
</reference>
<evidence type="ECO:0000256" key="2">
    <source>
        <dbReference type="ARBA" id="ARBA00010671"/>
    </source>
</evidence>
<dbReference type="SUPFAM" id="SSF53383">
    <property type="entry name" value="PLP-dependent transferases"/>
    <property type="match status" value="1"/>
</dbReference>
<dbReference type="GO" id="GO:0016831">
    <property type="term" value="F:carboxy-lyase activity"/>
    <property type="evidence" value="ECO:0007669"/>
    <property type="project" value="UniProtKB-KW"/>
</dbReference>
<feature type="domain" description="Orn/Lys/Arg decarboxylases family 1 pyridoxal-P attachment site" evidence="6">
    <location>
        <begin position="25"/>
        <end position="324"/>
    </location>
</feature>
<evidence type="ECO:0000256" key="3">
    <source>
        <dbReference type="ARBA" id="ARBA00022793"/>
    </source>
</evidence>
<keyword evidence="3" id="KW-0210">Decarboxylase</keyword>
<evidence type="ECO:0000256" key="1">
    <source>
        <dbReference type="ARBA" id="ARBA00001933"/>
    </source>
</evidence>
<keyword evidence="9" id="KW-1185">Reference proteome</keyword>
<comment type="similarity">
    <text evidence="2">Belongs to the Orn/Lys/Arg decarboxylase class-I family.</text>
</comment>